<gene>
    <name evidence="1" type="ORF">SMF913_13043</name>
</gene>
<comment type="caution">
    <text evidence="1">The sequence shown here is derived from an EMBL/GenBank/DDBJ whole genome shotgun (WGS) entry which is preliminary data.</text>
</comment>
<reference evidence="1 2" key="1">
    <citation type="submission" date="2015-09" db="EMBL/GenBank/DDBJ databases">
        <title>Genome sequence, genome mining and natural product profiling of a biocontrol bacterium Streptomyces malaysiensis F913.</title>
        <authorList>
            <person name="Xu Y."/>
            <person name="Wei J."/>
            <person name="Xie J."/>
            <person name="Li T."/>
            <person name="Zhou Z."/>
        </authorList>
    </citation>
    <scope>NUCLEOTIDE SEQUENCE [LARGE SCALE GENOMIC DNA]</scope>
    <source>
        <strain evidence="1 2">F913</strain>
    </source>
</reference>
<evidence type="ECO:0000313" key="1">
    <source>
        <dbReference type="EMBL" id="PNG97018.1"/>
    </source>
</evidence>
<evidence type="ECO:0000313" key="2">
    <source>
        <dbReference type="Proteomes" id="UP000236520"/>
    </source>
</evidence>
<organism evidence="1 2">
    <name type="scientific">Streptomyces malaysiensis</name>
    <dbReference type="NCBI Taxonomy" id="92644"/>
    <lineage>
        <taxon>Bacteria</taxon>
        <taxon>Bacillati</taxon>
        <taxon>Actinomycetota</taxon>
        <taxon>Actinomycetes</taxon>
        <taxon>Kitasatosporales</taxon>
        <taxon>Streptomycetaceae</taxon>
        <taxon>Streptomyces</taxon>
        <taxon>Streptomyces violaceusniger group</taxon>
    </lineage>
</organism>
<dbReference type="AlphaFoldDB" id="A0A2J7Z9Q8"/>
<accession>A0A2J7Z9Q8</accession>
<name>A0A2J7Z9Q8_STRMQ</name>
<proteinExistence type="predicted"/>
<keyword evidence="2" id="KW-1185">Reference proteome</keyword>
<dbReference type="EMBL" id="LJIW01000001">
    <property type="protein sequence ID" value="PNG97018.1"/>
    <property type="molecule type" value="Genomic_DNA"/>
</dbReference>
<dbReference type="Proteomes" id="UP000236520">
    <property type="component" value="Unassembled WGS sequence"/>
</dbReference>
<protein>
    <submittedName>
        <fullName evidence="1">Uncharacterized protein</fullName>
    </submittedName>
</protein>
<sequence>MTGMTARRFPPPITTDDARAIAADWHTGCGSALHGVTTTGRVPCRTRARDEISFARLVSGDAIQRSRLTKLRAWVDAQRTCTDPGRCIC</sequence>